<sequence length="266" mass="28400">MSVAHSSADAEAAARLISFGMRPKLLPGRDVVYGELVRRYGEDSAFKQLTHAVAAGLGLLVLEVSAQAGAVLAATDESIFEIKMDSYARQSKIRERRDTEKVLHGLIHLATAALGYPRPDDLANDTYIGRVSVEQVDGVVREACRILDERAAGAETNSDPLADAPELEQAWRAYARRPAAAATKDGRLASDTTRGMVARALRFLAEQGFLVQVSAEQGGTYRTTPRYQVQVRELAADAAFDELLALGVVSVGGGSGTLRAAASDTL</sequence>
<dbReference type="STRING" id="530584.SAMN05421630_10982"/>
<dbReference type="OrthoDB" id="6873087at2"/>
<dbReference type="RefSeq" id="WP_091808122.1">
    <property type="nucleotide sequence ID" value="NZ_CP016353.1"/>
</dbReference>
<evidence type="ECO:0000313" key="1">
    <source>
        <dbReference type="EMBL" id="SDD49467.1"/>
    </source>
</evidence>
<reference evidence="1 2" key="1">
    <citation type="submission" date="2016-10" db="EMBL/GenBank/DDBJ databases">
        <authorList>
            <person name="de Groot N.N."/>
        </authorList>
    </citation>
    <scope>NUCLEOTIDE SEQUENCE [LARGE SCALE GENOMIC DNA]</scope>
    <source>
        <strain evidence="1 2">CGMCC 4.5506</strain>
    </source>
</reference>
<protein>
    <submittedName>
        <fullName evidence="1">Uncharacterized protein</fullName>
    </submittedName>
</protein>
<organism evidence="1 2">
    <name type="scientific">Prauserella marina</name>
    <dbReference type="NCBI Taxonomy" id="530584"/>
    <lineage>
        <taxon>Bacteria</taxon>
        <taxon>Bacillati</taxon>
        <taxon>Actinomycetota</taxon>
        <taxon>Actinomycetes</taxon>
        <taxon>Pseudonocardiales</taxon>
        <taxon>Pseudonocardiaceae</taxon>
        <taxon>Prauserella</taxon>
    </lineage>
</organism>
<evidence type="ECO:0000313" key="2">
    <source>
        <dbReference type="Proteomes" id="UP000199494"/>
    </source>
</evidence>
<dbReference type="EMBL" id="FMZE01000009">
    <property type="protein sequence ID" value="SDD49467.1"/>
    <property type="molecule type" value="Genomic_DNA"/>
</dbReference>
<proteinExistence type="predicted"/>
<keyword evidence="2" id="KW-1185">Reference proteome</keyword>
<dbReference type="KEGG" id="pmad:BAY61_19825"/>
<accession>A0A222VSG8</accession>
<dbReference type="AlphaFoldDB" id="A0A222VSG8"/>
<dbReference type="Proteomes" id="UP000199494">
    <property type="component" value="Unassembled WGS sequence"/>
</dbReference>
<name>A0A222VSG8_9PSEU</name>
<gene>
    <name evidence="1" type="ORF">SAMN05421630_10982</name>
</gene>